<gene>
    <name evidence="2" type="ORF">PQG89_05330</name>
</gene>
<proteinExistence type="predicted"/>
<dbReference type="PANTHER" id="PTHR30354">
    <property type="entry name" value="GNT FAMILY GLUCONATE TRANSPORTER"/>
    <property type="match status" value="1"/>
</dbReference>
<evidence type="ECO:0008006" key="4">
    <source>
        <dbReference type="Google" id="ProtNLM"/>
    </source>
</evidence>
<protein>
    <recommendedName>
        <fullName evidence="4">Gluconate transporter</fullName>
    </recommendedName>
</protein>
<comment type="caution">
    <text evidence="2">The sequence shown here is derived from an EMBL/GenBank/DDBJ whole genome shotgun (WGS) entry which is preliminary data.</text>
</comment>
<dbReference type="GO" id="GO:0015128">
    <property type="term" value="F:gluconate transmembrane transporter activity"/>
    <property type="evidence" value="ECO:0007669"/>
    <property type="project" value="InterPro"/>
</dbReference>
<feature type="transmembrane region" description="Helical" evidence="1">
    <location>
        <begin position="34"/>
        <end position="55"/>
    </location>
</feature>
<dbReference type="PANTHER" id="PTHR30354:SF25">
    <property type="entry name" value="INNER MEMBRANE PERMEASE YGBN"/>
    <property type="match status" value="1"/>
</dbReference>
<dbReference type="Pfam" id="PF02447">
    <property type="entry name" value="GntP_permease"/>
    <property type="match status" value="1"/>
</dbReference>
<evidence type="ECO:0000256" key="1">
    <source>
        <dbReference type="SAM" id="Phobius"/>
    </source>
</evidence>
<organism evidence="2 3">
    <name type="scientific">Parabacteroides johnsonii</name>
    <dbReference type="NCBI Taxonomy" id="387661"/>
    <lineage>
        <taxon>Bacteria</taxon>
        <taxon>Pseudomonadati</taxon>
        <taxon>Bacteroidota</taxon>
        <taxon>Bacteroidia</taxon>
        <taxon>Bacteroidales</taxon>
        <taxon>Tannerellaceae</taxon>
        <taxon>Parabacteroides</taxon>
    </lineage>
</organism>
<dbReference type="GO" id="GO:0005886">
    <property type="term" value="C:plasma membrane"/>
    <property type="evidence" value="ECO:0007669"/>
    <property type="project" value="TreeGrafter"/>
</dbReference>
<dbReference type="AlphaFoldDB" id="A0AAW6I4L9"/>
<sequence>MASGTTILSHVNDSGFWLVGKYLGLTEIQTLKSWTVMETIIALGGFAFALLFSFFV</sequence>
<keyword evidence="1" id="KW-1133">Transmembrane helix</keyword>
<dbReference type="Proteomes" id="UP001213646">
    <property type="component" value="Unassembled WGS sequence"/>
</dbReference>
<dbReference type="InterPro" id="IPR003474">
    <property type="entry name" value="Glcn_transporter"/>
</dbReference>
<accession>A0AAW6I4L9</accession>
<evidence type="ECO:0000313" key="3">
    <source>
        <dbReference type="Proteomes" id="UP001213646"/>
    </source>
</evidence>
<keyword evidence="1" id="KW-0812">Transmembrane</keyword>
<evidence type="ECO:0000313" key="2">
    <source>
        <dbReference type="EMBL" id="MDC7148851.1"/>
    </source>
</evidence>
<keyword evidence="1" id="KW-0472">Membrane</keyword>
<name>A0AAW6I4L9_9BACT</name>
<dbReference type="RefSeq" id="WP_272696641.1">
    <property type="nucleotide sequence ID" value="NZ_JADNJZ010000092.1"/>
</dbReference>
<dbReference type="EMBL" id="JAQPYX010000043">
    <property type="protein sequence ID" value="MDC7148851.1"/>
    <property type="molecule type" value="Genomic_DNA"/>
</dbReference>
<reference evidence="2" key="1">
    <citation type="submission" date="2023-01" db="EMBL/GenBank/DDBJ databases">
        <title>Exploring GABA producing Bacteroides strains toward improving mental health.</title>
        <authorList>
            <person name="Yousuf B."/>
            <person name="Bouhlel N.E."/>
            <person name="Mottawea W."/>
            <person name="Hammami R."/>
        </authorList>
    </citation>
    <scope>NUCLEOTIDE SEQUENCE</scope>
    <source>
        <strain evidence="2">UO.H1047</strain>
    </source>
</reference>